<evidence type="ECO:0000313" key="3">
    <source>
        <dbReference type="Proteomes" id="UP000192610"/>
    </source>
</evidence>
<dbReference type="STRING" id="354355.SAMN05660816_03603"/>
<proteinExistence type="predicted"/>
<dbReference type="Gene3D" id="2.60.40.10">
    <property type="entry name" value="Immunoglobulins"/>
    <property type="match status" value="2"/>
</dbReference>
<accession>A0A1V9EES9</accession>
<evidence type="ECO:0000313" key="2">
    <source>
        <dbReference type="EMBL" id="OQP44630.1"/>
    </source>
</evidence>
<dbReference type="InterPro" id="IPR014756">
    <property type="entry name" value="Ig_E-set"/>
</dbReference>
<reference evidence="3" key="1">
    <citation type="submission" date="2016-04" db="EMBL/GenBank/DDBJ databases">
        <authorList>
            <person name="Chen L."/>
            <person name="Zhuang W."/>
            <person name="Wang G."/>
        </authorList>
    </citation>
    <scope>NUCLEOTIDE SEQUENCE [LARGE SCALE GENOMIC DNA]</scope>
    <source>
        <strain evidence="3">17621</strain>
    </source>
</reference>
<protein>
    <recommendedName>
        <fullName evidence="1">IPT/TIG domain-containing protein</fullName>
    </recommendedName>
</protein>
<dbReference type="EMBL" id="LVXG01000034">
    <property type="protein sequence ID" value="OQP44630.1"/>
    <property type="molecule type" value="Genomic_DNA"/>
</dbReference>
<organism evidence="2 3">
    <name type="scientific">Niastella yeongjuensis</name>
    <dbReference type="NCBI Taxonomy" id="354355"/>
    <lineage>
        <taxon>Bacteria</taxon>
        <taxon>Pseudomonadati</taxon>
        <taxon>Bacteroidota</taxon>
        <taxon>Chitinophagia</taxon>
        <taxon>Chitinophagales</taxon>
        <taxon>Chitinophagaceae</taxon>
        <taxon>Niastella</taxon>
    </lineage>
</organism>
<sequence>MKIQMLRCAVFCILATTLYTGCKKDDVHTPGNLSVNPAAALPETFITISGNDMQDIVSIKFDTAIASFSSVFNTGSAIFTNVPTNPKFGPQQIAITNREGKTAMVDFTVLQPAPVINSFTPGNAPVGDTVTITGTMFTNINGVYIGNVKAIVVDSSSRTQLKVKVPAGATSGLLSVVTWGGTTYSTGNIIIGERAFLISDFDGAGPAADGDGWYLIGQMTSKTMTRSDPDSISGRFLKIIPQQPATKTYAGVSTPVLGTANQTFGMTSTTAATTLKFDVNNNGKTATVLQVIVQETTNDVDATNYAIDISINNTGWNTVAVPLTQLFNFYGSGTQNPDPVKITKVKFFFQNYHLNPMEANIDNVRFAY</sequence>
<dbReference type="Proteomes" id="UP000192610">
    <property type="component" value="Unassembled WGS sequence"/>
</dbReference>
<dbReference type="SUPFAM" id="SSF81296">
    <property type="entry name" value="E set domains"/>
    <property type="match status" value="1"/>
</dbReference>
<dbReference type="InterPro" id="IPR008979">
    <property type="entry name" value="Galactose-bd-like_sf"/>
</dbReference>
<name>A0A1V9EES9_9BACT</name>
<dbReference type="Pfam" id="PF01833">
    <property type="entry name" value="TIG"/>
    <property type="match status" value="1"/>
</dbReference>
<comment type="caution">
    <text evidence="2">The sequence shown here is derived from an EMBL/GenBank/DDBJ whole genome shotgun (WGS) entry which is preliminary data.</text>
</comment>
<dbReference type="SUPFAM" id="SSF49785">
    <property type="entry name" value="Galactose-binding domain-like"/>
    <property type="match status" value="1"/>
</dbReference>
<dbReference type="InterPro" id="IPR013783">
    <property type="entry name" value="Ig-like_fold"/>
</dbReference>
<dbReference type="OrthoDB" id="660167at2"/>
<dbReference type="AlphaFoldDB" id="A0A1V9EES9"/>
<keyword evidence="3" id="KW-1185">Reference proteome</keyword>
<dbReference type="RefSeq" id="WP_081202687.1">
    <property type="nucleotide sequence ID" value="NZ_FOCZ01000006.1"/>
</dbReference>
<dbReference type="InterPro" id="IPR002909">
    <property type="entry name" value="IPT_dom"/>
</dbReference>
<evidence type="ECO:0000259" key="1">
    <source>
        <dbReference type="Pfam" id="PF01833"/>
    </source>
</evidence>
<gene>
    <name evidence="2" type="ORF">A4H97_09695</name>
</gene>
<feature type="domain" description="IPT/TIG" evidence="1">
    <location>
        <begin position="114"/>
        <end position="182"/>
    </location>
</feature>